<protein>
    <submittedName>
        <fullName evidence="1">Uncharacterized protein</fullName>
    </submittedName>
</protein>
<evidence type="ECO:0000313" key="2">
    <source>
        <dbReference type="Proteomes" id="UP000775213"/>
    </source>
</evidence>
<dbReference type="EMBL" id="JAGFBR010000011">
    <property type="protein sequence ID" value="KAH0459582.1"/>
    <property type="molecule type" value="Genomic_DNA"/>
</dbReference>
<dbReference type="AlphaFoldDB" id="A0AAV7GT64"/>
<comment type="caution">
    <text evidence="1">The sequence shown here is derived from an EMBL/GenBank/DDBJ whole genome shotgun (WGS) entry which is preliminary data.</text>
</comment>
<sequence>MGNGLDGSIPVSLDGLSRLSVLDLSINRLHGGFSEELGGLPEPNFLVLAGPALRQATRKSLLEELN</sequence>
<dbReference type="Proteomes" id="UP000775213">
    <property type="component" value="Unassembled WGS sequence"/>
</dbReference>
<name>A0AAV7GT64_DENCH</name>
<gene>
    <name evidence="1" type="ORF">IEQ34_012396</name>
</gene>
<organism evidence="1 2">
    <name type="scientific">Dendrobium chrysotoxum</name>
    <name type="common">Orchid</name>
    <dbReference type="NCBI Taxonomy" id="161865"/>
    <lineage>
        <taxon>Eukaryota</taxon>
        <taxon>Viridiplantae</taxon>
        <taxon>Streptophyta</taxon>
        <taxon>Embryophyta</taxon>
        <taxon>Tracheophyta</taxon>
        <taxon>Spermatophyta</taxon>
        <taxon>Magnoliopsida</taxon>
        <taxon>Liliopsida</taxon>
        <taxon>Asparagales</taxon>
        <taxon>Orchidaceae</taxon>
        <taxon>Epidendroideae</taxon>
        <taxon>Malaxideae</taxon>
        <taxon>Dendrobiinae</taxon>
        <taxon>Dendrobium</taxon>
    </lineage>
</organism>
<keyword evidence="2" id="KW-1185">Reference proteome</keyword>
<dbReference type="SUPFAM" id="SSF52058">
    <property type="entry name" value="L domain-like"/>
    <property type="match status" value="1"/>
</dbReference>
<evidence type="ECO:0000313" key="1">
    <source>
        <dbReference type="EMBL" id="KAH0459582.1"/>
    </source>
</evidence>
<accession>A0AAV7GT64</accession>
<reference evidence="1 2" key="1">
    <citation type="journal article" date="2021" name="Hortic Res">
        <title>Chromosome-scale assembly of the Dendrobium chrysotoxum genome enhances the understanding of orchid evolution.</title>
        <authorList>
            <person name="Zhang Y."/>
            <person name="Zhang G.Q."/>
            <person name="Zhang D."/>
            <person name="Liu X.D."/>
            <person name="Xu X.Y."/>
            <person name="Sun W.H."/>
            <person name="Yu X."/>
            <person name="Zhu X."/>
            <person name="Wang Z.W."/>
            <person name="Zhao X."/>
            <person name="Zhong W.Y."/>
            <person name="Chen H."/>
            <person name="Yin W.L."/>
            <person name="Huang T."/>
            <person name="Niu S.C."/>
            <person name="Liu Z.J."/>
        </authorList>
    </citation>
    <scope>NUCLEOTIDE SEQUENCE [LARGE SCALE GENOMIC DNA]</scope>
    <source>
        <strain evidence="1">Lindl</strain>
    </source>
</reference>
<dbReference type="Gene3D" id="3.80.10.10">
    <property type="entry name" value="Ribonuclease Inhibitor"/>
    <property type="match status" value="1"/>
</dbReference>
<dbReference type="InterPro" id="IPR032675">
    <property type="entry name" value="LRR_dom_sf"/>
</dbReference>
<proteinExistence type="predicted"/>